<evidence type="ECO:0000259" key="3">
    <source>
        <dbReference type="Pfam" id="PF08308"/>
    </source>
</evidence>
<gene>
    <name evidence="4" type="ORF">GCM10009092_30330</name>
</gene>
<dbReference type="Proteomes" id="UP001501757">
    <property type="component" value="Unassembled WGS sequence"/>
</dbReference>
<dbReference type="InterPro" id="IPR016187">
    <property type="entry name" value="CTDL_fold"/>
</dbReference>
<dbReference type="InterPro" id="IPR013229">
    <property type="entry name" value="PEGA"/>
</dbReference>
<evidence type="ECO:0000259" key="2">
    <source>
        <dbReference type="Pfam" id="PF03781"/>
    </source>
</evidence>
<keyword evidence="1" id="KW-1133">Transmembrane helix</keyword>
<organism evidence="4 5">
    <name type="scientific">Bowmanella denitrificans</name>
    <dbReference type="NCBI Taxonomy" id="366582"/>
    <lineage>
        <taxon>Bacteria</taxon>
        <taxon>Pseudomonadati</taxon>
        <taxon>Pseudomonadota</taxon>
        <taxon>Gammaproteobacteria</taxon>
        <taxon>Alteromonadales</taxon>
        <taxon>Alteromonadaceae</taxon>
        <taxon>Bowmanella</taxon>
    </lineage>
</organism>
<feature type="domain" description="PEGA" evidence="3">
    <location>
        <begin position="324"/>
        <end position="385"/>
    </location>
</feature>
<keyword evidence="1" id="KW-0472">Membrane</keyword>
<dbReference type="SUPFAM" id="SSF56436">
    <property type="entry name" value="C-type lectin-like"/>
    <property type="match status" value="1"/>
</dbReference>
<dbReference type="InterPro" id="IPR005532">
    <property type="entry name" value="SUMF_dom"/>
</dbReference>
<sequence length="664" mass="74281">MNEFDLKVKQQKRSYALWMLLSGALVVVIIGLVLIWSLLVRGHAVVVSPEQAQASQQFEVQNGWGFFVADKLYVLSTQLSFQAKARDFEPRIIQVDTTSPKLLSVVLEPSPGTLSAAVSNGDSETAWYLDEELVHLGPDWQQQLKPGHYTLRVDSPYHQPFQQSLEIVSNKRAELNWTLSEISGELLIQSVPEHAGLTLNGEVLGPTPQTLRRQGGKYQVKLTLPGYQSLEDEVALTTARPKEVRKYLLKPLEATLNLDLQPEGGQLLIGGKQVATQGTLSLAANQSHQLLYQKPGYFSHSQQIRLKPGEQQDLAIQLKPEKGKVVVKASPEARVYLDGKDMGLTPWQQQLPALSYQLELTRPGYRTQRHSIKPSSQSVTQVDVQMLTEYQARRKEGKPTVASQLGIELALMQPGQVLMGSADNEKGRRRNEFQRQVSLSKAFYVSRHEITEAQFAAATGKSLQSHLPVSDVSWLEAAAFCNWLSEQEGLLPFYQLDRGRYLGFDPTSHGYRLPTEAEWEWLAKKAQRATETQFVWGDNERIPKDAGNFADESLKGSQTFYLKDYQDKMAGKAPVGQYARDRAGLFDLAGNVSEWVHDWYSNQPPDGTLQVDPFGASSGSAHIYKGANYQSGRLTELRSAWREPLNSSAPFVGFRIVRYVGNEP</sequence>
<comment type="caution">
    <text evidence="4">The sequence shown here is derived from an EMBL/GenBank/DDBJ whole genome shotgun (WGS) entry which is preliminary data.</text>
</comment>
<accession>A0ABN0XHI7</accession>
<feature type="domain" description="Sulfatase-modifying factor enzyme-like" evidence="2">
    <location>
        <begin position="411"/>
        <end position="658"/>
    </location>
</feature>
<protein>
    <submittedName>
        <fullName evidence="4">PEGA domain-containing protein</fullName>
    </submittedName>
</protein>
<dbReference type="Pfam" id="PF03781">
    <property type="entry name" value="FGE-sulfatase"/>
    <property type="match status" value="1"/>
</dbReference>
<dbReference type="Gene3D" id="3.90.1580.10">
    <property type="entry name" value="paralog of FGE (formylglycine-generating enzyme)"/>
    <property type="match status" value="1"/>
</dbReference>
<dbReference type="EMBL" id="BAAAEI010000019">
    <property type="protein sequence ID" value="GAA0363889.1"/>
    <property type="molecule type" value="Genomic_DNA"/>
</dbReference>
<dbReference type="RefSeq" id="WP_343846057.1">
    <property type="nucleotide sequence ID" value="NZ_BAAAEI010000019.1"/>
</dbReference>
<evidence type="ECO:0000256" key="1">
    <source>
        <dbReference type="SAM" id="Phobius"/>
    </source>
</evidence>
<dbReference type="Pfam" id="PF08308">
    <property type="entry name" value="PEGA"/>
    <property type="match status" value="2"/>
</dbReference>
<dbReference type="InterPro" id="IPR051043">
    <property type="entry name" value="Sulfatase_Mod_Factor_Kinase"/>
</dbReference>
<evidence type="ECO:0000313" key="5">
    <source>
        <dbReference type="Proteomes" id="UP001501757"/>
    </source>
</evidence>
<reference evidence="4 5" key="1">
    <citation type="journal article" date="2019" name="Int. J. Syst. Evol. Microbiol.">
        <title>The Global Catalogue of Microorganisms (GCM) 10K type strain sequencing project: providing services to taxonomists for standard genome sequencing and annotation.</title>
        <authorList>
            <consortium name="The Broad Institute Genomics Platform"/>
            <consortium name="The Broad Institute Genome Sequencing Center for Infectious Disease"/>
            <person name="Wu L."/>
            <person name="Ma J."/>
        </authorList>
    </citation>
    <scope>NUCLEOTIDE SEQUENCE [LARGE SCALE GENOMIC DNA]</scope>
    <source>
        <strain evidence="4 5">JCM 13378</strain>
    </source>
</reference>
<dbReference type="InterPro" id="IPR042095">
    <property type="entry name" value="SUMF_sf"/>
</dbReference>
<feature type="transmembrane region" description="Helical" evidence="1">
    <location>
        <begin position="15"/>
        <end position="39"/>
    </location>
</feature>
<dbReference type="PANTHER" id="PTHR23150">
    <property type="entry name" value="SULFATASE MODIFYING FACTOR 1, 2"/>
    <property type="match status" value="1"/>
</dbReference>
<keyword evidence="1" id="KW-0812">Transmembrane</keyword>
<name>A0ABN0XHI7_9ALTE</name>
<dbReference type="PANTHER" id="PTHR23150:SF19">
    <property type="entry name" value="FORMYLGLYCINE-GENERATING ENZYME"/>
    <property type="match status" value="1"/>
</dbReference>
<proteinExistence type="predicted"/>
<evidence type="ECO:0000313" key="4">
    <source>
        <dbReference type="EMBL" id="GAA0363889.1"/>
    </source>
</evidence>
<feature type="domain" description="PEGA" evidence="3">
    <location>
        <begin position="184"/>
        <end position="238"/>
    </location>
</feature>
<keyword evidence="5" id="KW-1185">Reference proteome</keyword>